<feature type="transmembrane region" description="Helical" evidence="2">
    <location>
        <begin position="552"/>
        <end position="573"/>
    </location>
</feature>
<name>A0A923L151_9FIRM</name>
<keyword evidence="6" id="KW-1185">Reference proteome</keyword>
<dbReference type="PANTHER" id="PTHR22946:SF9">
    <property type="entry name" value="POLYKETIDE TRANSFERASE AF380"/>
    <property type="match status" value="1"/>
</dbReference>
<protein>
    <submittedName>
        <fullName evidence="5">Alpha/beta hydrolase</fullName>
    </submittedName>
</protein>
<evidence type="ECO:0000313" key="6">
    <source>
        <dbReference type="Proteomes" id="UP000659630"/>
    </source>
</evidence>
<feature type="domain" description="PET hydrolase/cutinase-like" evidence="4">
    <location>
        <begin position="26"/>
        <end position="156"/>
    </location>
</feature>
<accession>A0A923L151</accession>
<dbReference type="Gene3D" id="3.40.50.1820">
    <property type="entry name" value="alpha/beta hydrolase"/>
    <property type="match status" value="1"/>
</dbReference>
<feature type="transmembrane region" description="Helical" evidence="2">
    <location>
        <begin position="479"/>
        <end position="500"/>
    </location>
</feature>
<evidence type="ECO:0000256" key="3">
    <source>
        <dbReference type="SAM" id="SignalP"/>
    </source>
</evidence>
<keyword evidence="2" id="KW-1133">Transmembrane helix</keyword>
<feature type="transmembrane region" description="Helical" evidence="2">
    <location>
        <begin position="580"/>
        <end position="598"/>
    </location>
</feature>
<dbReference type="InterPro" id="IPR041127">
    <property type="entry name" value="PET_hydrolase/cutinase-like"/>
</dbReference>
<proteinExistence type="predicted"/>
<feature type="transmembrane region" description="Helical" evidence="2">
    <location>
        <begin position="512"/>
        <end position="532"/>
    </location>
</feature>
<evidence type="ECO:0000259" key="4">
    <source>
        <dbReference type="Pfam" id="PF12740"/>
    </source>
</evidence>
<feature type="transmembrane region" description="Helical" evidence="2">
    <location>
        <begin position="432"/>
        <end position="457"/>
    </location>
</feature>
<evidence type="ECO:0000256" key="1">
    <source>
        <dbReference type="ARBA" id="ARBA00022801"/>
    </source>
</evidence>
<dbReference type="RefSeq" id="WP_186888030.1">
    <property type="nucleotide sequence ID" value="NZ_JACONZ010000003.1"/>
</dbReference>
<feature type="chain" id="PRO_5037687241" evidence="3">
    <location>
        <begin position="26"/>
        <end position="602"/>
    </location>
</feature>
<dbReference type="AlphaFoldDB" id="A0A923L151"/>
<feature type="transmembrane region" description="Helical" evidence="2">
    <location>
        <begin position="353"/>
        <end position="370"/>
    </location>
</feature>
<keyword evidence="2" id="KW-0472">Membrane</keyword>
<dbReference type="Pfam" id="PF12740">
    <property type="entry name" value="PETase"/>
    <property type="match status" value="1"/>
</dbReference>
<feature type="transmembrane region" description="Helical" evidence="2">
    <location>
        <begin position="306"/>
        <end position="332"/>
    </location>
</feature>
<keyword evidence="1 5" id="KW-0378">Hydrolase</keyword>
<organism evidence="5 6">
    <name type="scientific">Anaerofilum hominis</name>
    <dbReference type="NCBI Taxonomy" id="2763016"/>
    <lineage>
        <taxon>Bacteria</taxon>
        <taxon>Bacillati</taxon>
        <taxon>Bacillota</taxon>
        <taxon>Clostridia</taxon>
        <taxon>Eubacteriales</taxon>
        <taxon>Oscillospiraceae</taxon>
        <taxon>Anaerofilum</taxon>
    </lineage>
</organism>
<feature type="transmembrane region" description="Helical" evidence="2">
    <location>
        <begin position="390"/>
        <end position="412"/>
    </location>
</feature>
<dbReference type="Proteomes" id="UP000659630">
    <property type="component" value="Unassembled WGS sequence"/>
</dbReference>
<dbReference type="EMBL" id="JACONZ010000003">
    <property type="protein sequence ID" value="MBC5581660.1"/>
    <property type="molecule type" value="Genomic_DNA"/>
</dbReference>
<dbReference type="SUPFAM" id="SSF53474">
    <property type="entry name" value="alpha/beta-Hydrolases"/>
    <property type="match status" value="1"/>
</dbReference>
<dbReference type="InterPro" id="IPR050261">
    <property type="entry name" value="FrsA_esterase"/>
</dbReference>
<comment type="caution">
    <text evidence="5">The sequence shown here is derived from an EMBL/GenBank/DDBJ whole genome shotgun (WGS) entry which is preliminary data.</text>
</comment>
<gene>
    <name evidence="5" type="ORF">H8S23_09090</name>
</gene>
<evidence type="ECO:0000313" key="5">
    <source>
        <dbReference type="EMBL" id="MBC5581660.1"/>
    </source>
</evidence>
<evidence type="ECO:0000256" key="2">
    <source>
        <dbReference type="SAM" id="Phobius"/>
    </source>
</evidence>
<dbReference type="GO" id="GO:0052689">
    <property type="term" value="F:carboxylic ester hydrolase activity"/>
    <property type="evidence" value="ECO:0007669"/>
    <property type="project" value="UniProtKB-ARBA"/>
</dbReference>
<dbReference type="PANTHER" id="PTHR22946">
    <property type="entry name" value="DIENELACTONE HYDROLASE DOMAIN-CONTAINING PROTEIN-RELATED"/>
    <property type="match status" value="1"/>
</dbReference>
<dbReference type="InterPro" id="IPR029058">
    <property type="entry name" value="AB_hydrolase_fold"/>
</dbReference>
<reference evidence="5" key="1">
    <citation type="submission" date="2020-08" db="EMBL/GenBank/DDBJ databases">
        <title>Genome public.</title>
        <authorList>
            <person name="Liu C."/>
            <person name="Sun Q."/>
        </authorList>
    </citation>
    <scope>NUCLEOTIDE SEQUENCE</scope>
    <source>
        <strain evidence="5">BX8</strain>
    </source>
</reference>
<keyword evidence="3" id="KW-0732">Signal</keyword>
<keyword evidence="2" id="KW-0812">Transmembrane</keyword>
<feature type="signal peptide" evidence="3">
    <location>
        <begin position="1"/>
        <end position="25"/>
    </location>
</feature>
<sequence>MEKVKKAAKKWLCISISLMLLSAIAVSFIQTDGGKVSMKDLKIETDDGYAMSCYLFLPDGASAESPAPAVVTSHGYLNNKEMQDANYVELARRGYVVLAIDQPMHGNSENHSSASANGVYQGALALSRMPFVDASRIGVTGHSMGGGSCNSAVAQDNQNETRIISAVLLNCADATYKDADGNYTDVYGSRDVGILAAQYDEFFHKFTDDSGIAREAPYFLTGSNAQSFLNFGADPDGLETRAAYQVYRQQVDGEEAIRVIYNPDIIHPWSHFSAKSTASTIEFFEEAFGAPNPIAASSQMWQFKEAFNFVGVIGFVVFLVSFATLMLYTPAFASLRAETVVQPAEVTDKKGKIWFWGSLAAGALFSMLIYRWILKVGTSMPVAQTESMGIGLWACLCGLFTILSMVVFYFAYGKKHGLDLAERGVKLPLKKLAKTVLLAAIVAAVTYGCVFVADYFFKADFRIWTLAIKAFEADKLGNALAYIWLFLVFYVAASVSVNCFNYNTVCGKKHPWVNGLVVALFAALPAIVLPAAQYITYFTSKAMLWPASAMHVLWLFPVILILFASALVSRCLYKVTKNPYLAGIISAIIITLITVTNTCTTR</sequence>